<dbReference type="PROSITE" id="PS50977">
    <property type="entry name" value="HTH_TETR_2"/>
    <property type="match status" value="1"/>
</dbReference>
<dbReference type="InterPro" id="IPR039538">
    <property type="entry name" value="BetI_C"/>
</dbReference>
<evidence type="ECO:0000313" key="11">
    <source>
        <dbReference type="Proteomes" id="UP000239866"/>
    </source>
</evidence>
<comment type="caution">
    <text evidence="10">The sequence shown here is derived from an EMBL/GenBank/DDBJ whole genome shotgun (WGS) entry which is preliminary data.</text>
</comment>
<dbReference type="GO" id="GO:0000976">
    <property type="term" value="F:transcription cis-regulatory region binding"/>
    <property type="evidence" value="ECO:0007669"/>
    <property type="project" value="TreeGrafter"/>
</dbReference>
<evidence type="ECO:0000313" key="10">
    <source>
        <dbReference type="EMBL" id="PSF10609.1"/>
    </source>
</evidence>
<protein>
    <recommendedName>
        <fullName evidence="7">HTH-type transcriptional regulator BetI</fullName>
    </recommendedName>
</protein>
<dbReference type="Pfam" id="PF00440">
    <property type="entry name" value="TetR_N"/>
    <property type="match status" value="1"/>
</dbReference>
<feature type="DNA-binding region" description="H-T-H motif" evidence="7 8">
    <location>
        <begin position="31"/>
        <end position="50"/>
    </location>
</feature>
<dbReference type="Proteomes" id="UP000239866">
    <property type="component" value="Unassembled WGS sequence"/>
</dbReference>
<evidence type="ECO:0000256" key="1">
    <source>
        <dbReference type="ARBA" id="ARBA00004719"/>
    </source>
</evidence>
<dbReference type="InterPro" id="IPR009057">
    <property type="entry name" value="Homeodomain-like_sf"/>
</dbReference>
<dbReference type="SUPFAM" id="SSF46689">
    <property type="entry name" value="Homeodomain-like"/>
    <property type="match status" value="1"/>
</dbReference>
<organism evidence="10 11">
    <name type="scientific">Marinobacter fuscus</name>
    <dbReference type="NCBI Taxonomy" id="2109942"/>
    <lineage>
        <taxon>Bacteria</taxon>
        <taxon>Pseudomonadati</taxon>
        <taxon>Pseudomonadota</taxon>
        <taxon>Gammaproteobacteria</taxon>
        <taxon>Pseudomonadales</taxon>
        <taxon>Marinobacteraceae</taxon>
        <taxon>Marinobacter</taxon>
    </lineage>
</organism>
<dbReference type="SUPFAM" id="SSF48498">
    <property type="entry name" value="Tetracyclin repressor-like, C-terminal domain"/>
    <property type="match status" value="1"/>
</dbReference>
<evidence type="ECO:0000256" key="2">
    <source>
        <dbReference type="ARBA" id="ARBA00022491"/>
    </source>
</evidence>
<dbReference type="Pfam" id="PF13977">
    <property type="entry name" value="TetR_C_6"/>
    <property type="match status" value="1"/>
</dbReference>
<keyword evidence="11" id="KW-1185">Reference proteome</keyword>
<dbReference type="InterPro" id="IPR050109">
    <property type="entry name" value="HTH-type_TetR-like_transc_reg"/>
</dbReference>
<proteinExistence type="inferred from homology"/>
<feature type="domain" description="HTH tetR-type" evidence="9">
    <location>
        <begin position="8"/>
        <end position="68"/>
    </location>
</feature>
<comment type="function">
    <text evidence="6">Repressor involved in the biosynthesis of the osmoprotectant glycine betaine. It represses transcription of the choline transporter BetT and the genes of BetAB involved in the synthesis of glycine betaine.</text>
</comment>
<dbReference type="PANTHER" id="PTHR30055">
    <property type="entry name" value="HTH-TYPE TRANSCRIPTIONAL REGULATOR RUTR"/>
    <property type="match status" value="1"/>
</dbReference>
<dbReference type="InterPro" id="IPR001647">
    <property type="entry name" value="HTH_TetR"/>
</dbReference>
<dbReference type="GO" id="GO:0019285">
    <property type="term" value="P:glycine betaine biosynthetic process from choline"/>
    <property type="evidence" value="ECO:0007669"/>
    <property type="project" value="UniProtKB-UniRule"/>
</dbReference>
<dbReference type="PANTHER" id="PTHR30055:SF234">
    <property type="entry name" value="HTH-TYPE TRANSCRIPTIONAL REGULATOR BETI"/>
    <property type="match status" value="1"/>
</dbReference>
<dbReference type="PROSITE" id="PS01081">
    <property type="entry name" value="HTH_TETR_1"/>
    <property type="match status" value="1"/>
</dbReference>
<dbReference type="Gene3D" id="1.10.357.10">
    <property type="entry name" value="Tetracycline Repressor, domain 2"/>
    <property type="match status" value="1"/>
</dbReference>
<dbReference type="EMBL" id="PXNP01000023">
    <property type="protein sequence ID" value="PSF10609.1"/>
    <property type="molecule type" value="Genomic_DNA"/>
</dbReference>
<dbReference type="NCBIfam" id="NF001978">
    <property type="entry name" value="PRK00767.1"/>
    <property type="match status" value="1"/>
</dbReference>
<comment type="pathway">
    <text evidence="1 7">Amine and polyamine biosynthesis; betaine biosynthesis via choline pathway [regulation].</text>
</comment>
<evidence type="ECO:0000256" key="6">
    <source>
        <dbReference type="ARBA" id="ARBA00024936"/>
    </source>
</evidence>
<keyword evidence="4 7" id="KW-0238">DNA-binding</keyword>
<dbReference type="OrthoDB" id="7618612at2"/>
<name>A0A2T1KKE8_9GAMM</name>
<dbReference type="GO" id="GO:0003700">
    <property type="term" value="F:DNA-binding transcription factor activity"/>
    <property type="evidence" value="ECO:0007669"/>
    <property type="project" value="UniProtKB-UniRule"/>
</dbReference>
<dbReference type="GO" id="GO:0045892">
    <property type="term" value="P:negative regulation of DNA-templated transcription"/>
    <property type="evidence" value="ECO:0007669"/>
    <property type="project" value="UniProtKB-UniRule"/>
</dbReference>
<reference evidence="10 11" key="1">
    <citation type="submission" date="2018-03" db="EMBL/GenBank/DDBJ databases">
        <title>Marinobacter brunus sp. nov., a marine bacterium of Gamma-proteobacteria isolated from the surface seawater of the South China Sea.</title>
        <authorList>
            <person name="Cheng H."/>
            <person name="Wu Y.-H."/>
            <person name="Xamxidin M."/>
            <person name="Xu X.-W."/>
        </authorList>
    </citation>
    <scope>NUCLEOTIDE SEQUENCE [LARGE SCALE GENOMIC DNA]</scope>
    <source>
        <strain evidence="10 11">NH169-3</strain>
    </source>
</reference>
<evidence type="ECO:0000256" key="7">
    <source>
        <dbReference type="HAMAP-Rule" id="MF_00768"/>
    </source>
</evidence>
<dbReference type="InterPro" id="IPR036271">
    <property type="entry name" value="Tet_transcr_reg_TetR-rel_C_sf"/>
</dbReference>
<keyword evidence="2 7" id="KW-0678">Repressor</keyword>
<evidence type="ECO:0000256" key="8">
    <source>
        <dbReference type="PROSITE-ProRule" id="PRU00335"/>
    </source>
</evidence>
<dbReference type="NCBIfam" id="TIGR03384">
    <property type="entry name" value="betaine_BetI"/>
    <property type="match status" value="1"/>
</dbReference>
<keyword evidence="5 7" id="KW-0804">Transcription</keyword>
<evidence type="ECO:0000256" key="3">
    <source>
        <dbReference type="ARBA" id="ARBA00023015"/>
    </source>
</evidence>
<dbReference type="RefSeq" id="WP_106761809.1">
    <property type="nucleotide sequence ID" value="NZ_PXNP01000023.1"/>
</dbReference>
<sequence length="208" mass="22940">MARPGVETIRRQQLIDATMKVIEAHGFQGATIGRIAEASELSVGIVSHYFGNKQGLLEASMRYLLSSLQRDAAKLMAERSSTPRERLLAIVDANFSGAQTSAQSAKTWLAFWTQAMHSPDLMRLQRVNERRLLSNLIVPLRQLMPVAQARETAETIAALIDGFWLRAAMSEGRIELDRAVSLCKTYVDQAIAANSGNHTSDSMGHTED</sequence>
<dbReference type="UniPathway" id="UPA00529"/>
<dbReference type="AlphaFoldDB" id="A0A2T1KKE8"/>
<evidence type="ECO:0000256" key="5">
    <source>
        <dbReference type="ARBA" id="ARBA00023163"/>
    </source>
</evidence>
<gene>
    <name evidence="7" type="primary">betI</name>
    <name evidence="10" type="ORF">C7H09_06610</name>
</gene>
<dbReference type="InterPro" id="IPR017757">
    <property type="entry name" value="Tscrpt_rep_BetI"/>
</dbReference>
<dbReference type="PRINTS" id="PR00455">
    <property type="entry name" value="HTHTETR"/>
</dbReference>
<evidence type="ECO:0000256" key="4">
    <source>
        <dbReference type="ARBA" id="ARBA00023125"/>
    </source>
</evidence>
<keyword evidence="3 7" id="KW-0805">Transcription regulation</keyword>
<evidence type="ECO:0000259" key="9">
    <source>
        <dbReference type="PROSITE" id="PS50977"/>
    </source>
</evidence>
<comment type="function">
    <text evidence="7">Repressor involved in choline regulation of the bet genes.</text>
</comment>
<accession>A0A2T1KKE8</accession>
<dbReference type="InterPro" id="IPR023772">
    <property type="entry name" value="DNA-bd_HTH_TetR-type_CS"/>
</dbReference>
<dbReference type="HAMAP" id="MF_00768">
    <property type="entry name" value="HTH_type_BetI"/>
    <property type="match status" value="1"/>
</dbReference>